<evidence type="ECO:0000256" key="3">
    <source>
        <dbReference type="ARBA" id="ARBA00022722"/>
    </source>
</evidence>
<keyword evidence="2" id="KW-0548">Nucleotidyltransferase</keyword>
<comment type="catalytic activity">
    <reaction evidence="15">
        <text>DNA(n) + a 2'-deoxyribonucleoside 5'-triphosphate = DNA(n+1) + diphosphate</text>
        <dbReference type="Rhea" id="RHEA:22508"/>
        <dbReference type="Rhea" id="RHEA-COMP:17339"/>
        <dbReference type="Rhea" id="RHEA-COMP:17340"/>
        <dbReference type="ChEBI" id="CHEBI:33019"/>
        <dbReference type="ChEBI" id="CHEBI:61560"/>
        <dbReference type="ChEBI" id="CHEBI:173112"/>
        <dbReference type="EC" id="2.7.7.7"/>
    </reaction>
</comment>
<evidence type="ECO:0000256" key="16">
    <source>
        <dbReference type="SAM" id="MobiDB-lite"/>
    </source>
</evidence>
<name>A0A9Q3JG99_9BASI</name>
<keyword evidence="11" id="KW-0239">DNA-directed DNA polymerase</keyword>
<comment type="catalytic activity">
    <reaction evidence="14">
        <text>DNA(n) + a 2'-deoxyribonucleoside 5'-triphosphate = DNA(n+1) + diphosphate</text>
        <dbReference type="Rhea" id="RHEA:22508"/>
        <dbReference type="Rhea" id="RHEA-COMP:17339"/>
        <dbReference type="Rhea" id="RHEA-COMP:17340"/>
        <dbReference type="ChEBI" id="CHEBI:33019"/>
        <dbReference type="ChEBI" id="CHEBI:61560"/>
        <dbReference type="ChEBI" id="CHEBI:173112"/>
        <dbReference type="EC" id="2.7.7.49"/>
    </reaction>
</comment>
<dbReference type="GO" id="GO:0016787">
    <property type="term" value="F:hydrolase activity"/>
    <property type="evidence" value="ECO:0007669"/>
    <property type="project" value="UniProtKB-KW"/>
</dbReference>
<keyword evidence="10" id="KW-0695">RNA-directed DNA polymerase</keyword>
<evidence type="ECO:0000259" key="17">
    <source>
        <dbReference type="PROSITE" id="PS50994"/>
    </source>
</evidence>
<dbReference type="GO" id="GO:0004519">
    <property type="term" value="F:endonuclease activity"/>
    <property type="evidence" value="ECO:0007669"/>
    <property type="project" value="UniProtKB-KW"/>
</dbReference>
<evidence type="ECO:0000256" key="7">
    <source>
        <dbReference type="ARBA" id="ARBA00022842"/>
    </source>
</evidence>
<dbReference type="SUPFAM" id="SSF53098">
    <property type="entry name" value="Ribonuclease H-like"/>
    <property type="match status" value="1"/>
</dbReference>
<keyword evidence="13" id="KW-0511">Multifunctional enzyme</keyword>
<dbReference type="GO" id="GO:0003723">
    <property type="term" value="F:RNA binding"/>
    <property type="evidence" value="ECO:0007669"/>
    <property type="project" value="UniProtKB-KW"/>
</dbReference>
<evidence type="ECO:0000256" key="15">
    <source>
        <dbReference type="ARBA" id="ARBA00049244"/>
    </source>
</evidence>
<dbReference type="Gene3D" id="3.30.420.10">
    <property type="entry name" value="Ribonuclease H-like superfamily/Ribonuclease H"/>
    <property type="match status" value="1"/>
</dbReference>
<evidence type="ECO:0000313" key="18">
    <source>
        <dbReference type="EMBL" id="MBW0561569.1"/>
    </source>
</evidence>
<evidence type="ECO:0000256" key="4">
    <source>
        <dbReference type="ARBA" id="ARBA00022723"/>
    </source>
</evidence>
<keyword evidence="5" id="KW-0255">Endonuclease</keyword>
<dbReference type="GO" id="GO:0003964">
    <property type="term" value="F:RNA-directed DNA polymerase activity"/>
    <property type="evidence" value="ECO:0007669"/>
    <property type="project" value="UniProtKB-KW"/>
</dbReference>
<keyword evidence="11" id="KW-0808">Transferase</keyword>
<keyword evidence="12" id="KW-0233">DNA recombination</keyword>
<keyword evidence="9" id="KW-0229">DNA integration</keyword>
<protein>
    <recommendedName>
        <fullName evidence="17">Integrase catalytic domain-containing protein</fullName>
    </recommendedName>
</protein>
<keyword evidence="4" id="KW-0479">Metal-binding</keyword>
<evidence type="ECO:0000256" key="5">
    <source>
        <dbReference type="ARBA" id="ARBA00022759"/>
    </source>
</evidence>
<evidence type="ECO:0000256" key="2">
    <source>
        <dbReference type="ARBA" id="ARBA00022695"/>
    </source>
</evidence>
<dbReference type="GO" id="GO:0046872">
    <property type="term" value="F:metal ion binding"/>
    <property type="evidence" value="ECO:0007669"/>
    <property type="project" value="UniProtKB-KW"/>
</dbReference>
<dbReference type="EMBL" id="AVOT02071235">
    <property type="protein sequence ID" value="MBW0561569.1"/>
    <property type="molecule type" value="Genomic_DNA"/>
</dbReference>
<keyword evidence="1" id="KW-0815">Transposition</keyword>
<evidence type="ECO:0000256" key="6">
    <source>
        <dbReference type="ARBA" id="ARBA00022801"/>
    </source>
</evidence>
<accession>A0A9Q3JG99</accession>
<evidence type="ECO:0000256" key="12">
    <source>
        <dbReference type="ARBA" id="ARBA00023172"/>
    </source>
</evidence>
<evidence type="ECO:0000256" key="14">
    <source>
        <dbReference type="ARBA" id="ARBA00048173"/>
    </source>
</evidence>
<dbReference type="InterPro" id="IPR012337">
    <property type="entry name" value="RNaseH-like_sf"/>
</dbReference>
<dbReference type="SUPFAM" id="SSF56672">
    <property type="entry name" value="DNA/RNA polymerases"/>
    <property type="match status" value="1"/>
</dbReference>
<evidence type="ECO:0000256" key="1">
    <source>
        <dbReference type="ARBA" id="ARBA00022578"/>
    </source>
</evidence>
<dbReference type="GO" id="GO:0006310">
    <property type="term" value="P:DNA recombination"/>
    <property type="evidence" value="ECO:0007669"/>
    <property type="project" value="UniProtKB-KW"/>
</dbReference>
<dbReference type="InterPro" id="IPR001584">
    <property type="entry name" value="Integrase_cat-core"/>
</dbReference>
<feature type="region of interest" description="Disordered" evidence="16">
    <location>
        <begin position="152"/>
        <end position="182"/>
    </location>
</feature>
<keyword evidence="8" id="KW-0694">RNA-binding</keyword>
<dbReference type="PANTHER" id="PTHR42648:SF11">
    <property type="entry name" value="TRANSPOSON TY4-P GAG-POL POLYPROTEIN"/>
    <property type="match status" value="1"/>
</dbReference>
<gene>
    <name evidence="18" type="ORF">O181_101284</name>
</gene>
<dbReference type="GO" id="GO:0015074">
    <property type="term" value="P:DNA integration"/>
    <property type="evidence" value="ECO:0007669"/>
    <property type="project" value="UniProtKB-KW"/>
</dbReference>
<dbReference type="GO" id="GO:0003887">
    <property type="term" value="F:DNA-directed DNA polymerase activity"/>
    <property type="evidence" value="ECO:0007669"/>
    <property type="project" value="UniProtKB-KW"/>
</dbReference>
<dbReference type="PROSITE" id="PS50994">
    <property type="entry name" value="INTEGRASE"/>
    <property type="match status" value="1"/>
</dbReference>
<evidence type="ECO:0000256" key="9">
    <source>
        <dbReference type="ARBA" id="ARBA00022908"/>
    </source>
</evidence>
<dbReference type="InterPro" id="IPR039537">
    <property type="entry name" value="Retrotran_Ty1/copia-like"/>
</dbReference>
<proteinExistence type="predicted"/>
<dbReference type="GO" id="GO:0032196">
    <property type="term" value="P:transposition"/>
    <property type="evidence" value="ECO:0007669"/>
    <property type="project" value="UniProtKB-KW"/>
</dbReference>
<evidence type="ECO:0000313" key="19">
    <source>
        <dbReference type="Proteomes" id="UP000765509"/>
    </source>
</evidence>
<keyword evidence="19" id="KW-1185">Reference proteome</keyword>
<evidence type="ECO:0000256" key="13">
    <source>
        <dbReference type="ARBA" id="ARBA00023268"/>
    </source>
</evidence>
<dbReference type="PANTHER" id="PTHR42648">
    <property type="entry name" value="TRANSPOSASE, PUTATIVE-RELATED"/>
    <property type="match status" value="1"/>
</dbReference>
<organism evidence="18 19">
    <name type="scientific">Austropuccinia psidii MF-1</name>
    <dbReference type="NCBI Taxonomy" id="1389203"/>
    <lineage>
        <taxon>Eukaryota</taxon>
        <taxon>Fungi</taxon>
        <taxon>Dikarya</taxon>
        <taxon>Basidiomycota</taxon>
        <taxon>Pucciniomycotina</taxon>
        <taxon>Pucciniomycetes</taxon>
        <taxon>Pucciniales</taxon>
        <taxon>Sphaerophragmiaceae</taxon>
        <taxon>Austropuccinia</taxon>
    </lineage>
</organism>
<dbReference type="GO" id="GO:0005634">
    <property type="term" value="C:nucleus"/>
    <property type="evidence" value="ECO:0007669"/>
    <property type="project" value="UniProtKB-ARBA"/>
</dbReference>
<dbReference type="Pfam" id="PF07727">
    <property type="entry name" value="RVT_2"/>
    <property type="match status" value="2"/>
</dbReference>
<reference evidence="18" key="1">
    <citation type="submission" date="2021-03" db="EMBL/GenBank/DDBJ databases">
        <title>Draft genome sequence of rust myrtle Austropuccinia psidii MF-1, a brazilian biotype.</title>
        <authorList>
            <person name="Quecine M.C."/>
            <person name="Pachon D.M.R."/>
            <person name="Bonatelli M.L."/>
            <person name="Correr F.H."/>
            <person name="Franceschini L.M."/>
            <person name="Leite T.F."/>
            <person name="Margarido G.R.A."/>
            <person name="Almeida C.A."/>
            <person name="Ferrarezi J.A."/>
            <person name="Labate C.A."/>
        </authorList>
    </citation>
    <scope>NUCLEOTIDE SEQUENCE</scope>
    <source>
        <strain evidence="18">MF-1</strain>
    </source>
</reference>
<comment type="caution">
    <text evidence="18">The sequence shown here is derived from an EMBL/GenBank/DDBJ whole genome shotgun (WGS) entry which is preliminary data.</text>
</comment>
<evidence type="ECO:0000256" key="10">
    <source>
        <dbReference type="ARBA" id="ARBA00022918"/>
    </source>
</evidence>
<dbReference type="InterPro" id="IPR043502">
    <property type="entry name" value="DNA/RNA_pol_sf"/>
</dbReference>
<dbReference type="InterPro" id="IPR013103">
    <property type="entry name" value="RVT_2"/>
</dbReference>
<keyword evidence="3" id="KW-0540">Nuclease</keyword>
<evidence type="ECO:0000256" key="8">
    <source>
        <dbReference type="ARBA" id="ARBA00022884"/>
    </source>
</evidence>
<sequence>MLKIKYNTFDQFVIAKNSMENHQQQTIKKIISDRSGEFMNRKFEELLATCGFNHVFSPTYTPQHNGFAEHANWTILNKAKCLLNESKVAKAINTSTLLTNLTPTSSRQNLSPYALWTGKSPFIKKLRVFGCQAVTLVPKNLMDWKLNEVQSPSLEPQAEVDESRVSDAPIEDRSNEGAVDEALSDWSQAPDIDRSNISPFSRQPEALLSTVCNTPRTFKKATSSPNHEVWLGVISRELKSMDNLKVWDVVDFDPSYKLVGTMWVFKIKKNHLNKVVNHKARLCAQGFTQTFGINVKSAFLNAPLSETVFLSVPQGVDLDRRKSAPSPTWLYVYVDDIAIFGKEVSSFKLELSSEFDIKYLGKAELIMGIRIAQSDGCITLDQQNFAEALLELYSMGDCRPVSTPLVPNQHLSPATDKEKSLFAALGVSYRSAIGSINYISTATCRDLLHAVSSLSQFLERPGINHWKAFLHVLWYLKGTQDLALTYRPESQHSIMAYRDTDWGNFTNTRQSFTGYLIWFNDCLVIWKTKKQPKFIPFNLRSRVQIPL</sequence>
<evidence type="ECO:0000256" key="11">
    <source>
        <dbReference type="ARBA" id="ARBA00022932"/>
    </source>
</evidence>
<dbReference type="InterPro" id="IPR036397">
    <property type="entry name" value="RNaseH_sf"/>
</dbReference>
<feature type="compositionally biased region" description="Basic and acidic residues" evidence="16">
    <location>
        <begin position="161"/>
        <end position="175"/>
    </location>
</feature>
<dbReference type="AlphaFoldDB" id="A0A9Q3JG99"/>
<keyword evidence="7" id="KW-0460">Magnesium</keyword>
<feature type="domain" description="Integrase catalytic" evidence="17">
    <location>
        <begin position="1"/>
        <end position="129"/>
    </location>
</feature>
<keyword evidence="6" id="KW-0378">Hydrolase</keyword>
<dbReference type="Proteomes" id="UP000765509">
    <property type="component" value="Unassembled WGS sequence"/>
</dbReference>